<organism evidence="3 4">
    <name type="scientific">Micromonospora saelicesensis</name>
    <dbReference type="NCBI Taxonomy" id="285676"/>
    <lineage>
        <taxon>Bacteria</taxon>
        <taxon>Bacillati</taxon>
        <taxon>Actinomycetota</taxon>
        <taxon>Actinomycetes</taxon>
        <taxon>Micromonosporales</taxon>
        <taxon>Micromonosporaceae</taxon>
        <taxon>Micromonospora</taxon>
    </lineage>
</organism>
<evidence type="ECO:0000313" key="4">
    <source>
        <dbReference type="Proteomes" id="UP000198864"/>
    </source>
</evidence>
<dbReference type="Gene3D" id="3.30.300.30">
    <property type="match status" value="1"/>
</dbReference>
<dbReference type="InterPro" id="IPR025110">
    <property type="entry name" value="AMP-bd_C"/>
</dbReference>
<dbReference type="CDD" id="cd05930">
    <property type="entry name" value="A_NRPS"/>
    <property type="match status" value="1"/>
</dbReference>
<dbReference type="PANTHER" id="PTHR45527">
    <property type="entry name" value="NONRIBOSOMAL PEPTIDE SYNTHETASE"/>
    <property type="match status" value="1"/>
</dbReference>
<dbReference type="GO" id="GO:0044550">
    <property type="term" value="P:secondary metabolite biosynthetic process"/>
    <property type="evidence" value="ECO:0007669"/>
    <property type="project" value="TreeGrafter"/>
</dbReference>
<protein>
    <submittedName>
        <fullName evidence="3">Amino acid adenylation domain-containing protein</fullName>
    </submittedName>
</protein>
<dbReference type="EMBL" id="FMCR01000005">
    <property type="protein sequence ID" value="SCF29468.1"/>
    <property type="molecule type" value="Genomic_DNA"/>
</dbReference>
<evidence type="ECO:0000259" key="1">
    <source>
        <dbReference type="Pfam" id="PF00501"/>
    </source>
</evidence>
<dbReference type="Gene3D" id="3.40.50.12780">
    <property type="entry name" value="N-terminal domain of ligase-like"/>
    <property type="match status" value="1"/>
</dbReference>
<dbReference type="PROSITE" id="PS00455">
    <property type="entry name" value="AMP_BINDING"/>
    <property type="match status" value="1"/>
</dbReference>
<dbReference type="InterPro" id="IPR020845">
    <property type="entry name" value="AMP-binding_CS"/>
</dbReference>
<dbReference type="InterPro" id="IPR010071">
    <property type="entry name" value="AA_adenyl_dom"/>
</dbReference>
<reference evidence="3 4" key="1">
    <citation type="submission" date="2016-06" db="EMBL/GenBank/DDBJ databases">
        <authorList>
            <person name="Kjaerup R.B."/>
            <person name="Dalgaard T.S."/>
            <person name="Juul-Madsen H.R."/>
        </authorList>
    </citation>
    <scope>NUCLEOTIDE SEQUENCE [LARGE SCALE GENOMIC DNA]</scope>
    <source>
        <strain evidence="3 4">DSM 44871</strain>
    </source>
</reference>
<feature type="domain" description="AMP-dependent synthetase/ligase" evidence="1">
    <location>
        <begin position="26"/>
        <end position="374"/>
    </location>
</feature>
<dbReference type="NCBIfam" id="TIGR01733">
    <property type="entry name" value="AA-adenyl-dom"/>
    <property type="match status" value="1"/>
</dbReference>
<dbReference type="InterPro" id="IPR042099">
    <property type="entry name" value="ANL_N_sf"/>
</dbReference>
<feature type="domain" description="AMP-binding enzyme C-terminal" evidence="2">
    <location>
        <begin position="431"/>
        <end position="507"/>
    </location>
</feature>
<evidence type="ECO:0000313" key="3">
    <source>
        <dbReference type="EMBL" id="SCF29468.1"/>
    </source>
</evidence>
<dbReference type="GO" id="GO:0031177">
    <property type="term" value="F:phosphopantetheine binding"/>
    <property type="evidence" value="ECO:0007669"/>
    <property type="project" value="TreeGrafter"/>
</dbReference>
<dbReference type="STRING" id="285676.GA0070561_5095"/>
<gene>
    <name evidence="3" type="ORF">GA0070561_5095</name>
</gene>
<sequence length="522" mass="56464">MPATRDGRPVTGGPLRFADEVLDRRHDDDAVAVVDLATDEQVSYRTLARRTQALTDLLAPLVGRHGTVAMVMDKSIDSVVCMLAALRLGARYVPVDESLPPARTAVLFARCRPTVTVAHPQHLGLVAEAAAGTLVVTDDSWDVRAEADYRPSAYGDRTPDDQAYVIFTSGSTGGPKGVMISHRSLCALLEGVQEVVGFPERMRYLNVAPLFFDASVVDLYSTFLVGGSVHLLPRLSMAGQVTQACEQWRITDVLLVPSVIRMLLGRFSDIDRRDLSSLRRLWFGGESCPTSLLRALDKKLPGLTYVHGYGPTETTHSATLYLTDDIASHDDEYLPIGTPLPAVDVLIVDDDLRPVPDGDTGELLIGGPQVMLGYCEEPTKTGQVLITRGSPETRYYRSGDFVRRAGDGQLVFVGRRDDAVKIAGNLVHTSEVEAAALAVDWVVDCCAVVTQHRVAGRAITLFVLGADRAGAETELGAALARVLPPYMVPAEIVLIDEGDVGLTPTGKLDRGRLRELVASDDR</sequence>
<evidence type="ECO:0000259" key="2">
    <source>
        <dbReference type="Pfam" id="PF13193"/>
    </source>
</evidence>
<proteinExistence type="predicted"/>
<dbReference type="Pfam" id="PF00501">
    <property type="entry name" value="AMP-binding"/>
    <property type="match status" value="1"/>
</dbReference>
<dbReference type="SUPFAM" id="SSF56801">
    <property type="entry name" value="Acetyl-CoA synthetase-like"/>
    <property type="match status" value="1"/>
</dbReference>
<dbReference type="AlphaFoldDB" id="A0A1C4Z964"/>
<dbReference type="PANTHER" id="PTHR45527:SF1">
    <property type="entry name" value="FATTY ACID SYNTHASE"/>
    <property type="match status" value="1"/>
</dbReference>
<name>A0A1C4Z964_9ACTN</name>
<accession>A0A1C4Z964</accession>
<dbReference type="Proteomes" id="UP000198864">
    <property type="component" value="Unassembled WGS sequence"/>
</dbReference>
<dbReference type="InterPro" id="IPR000873">
    <property type="entry name" value="AMP-dep_synth/lig_dom"/>
</dbReference>
<dbReference type="GO" id="GO:0043041">
    <property type="term" value="P:amino acid activation for nonribosomal peptide biosynthetic process"/>
    <property type="evidence" value="ECO:0007669"/>
    <property type="project" value="TreeGrafter"/>
</dbReference>
<dbReference type="GO" id="GO:0005737">
    <property type="term" value="C:cytoplasm"/>
    <property type="evidence" value="ECO:0007669"/>
    <property type="project" value="TreeGrafter"/>
</dbReference>
<dbReference type="InterPro" id="IPR045851">
    <property type="entry name" value="AMP-bd_C_sf"/>
</dbReference>
<dbReference type="Pfam" id="PF13193">
    <property type="entry name" value="AMP-binding_C"/>
    <property type="match status" value="1"/>
</dbReference>